<dbReference type="EMBL" id="CAUYUE010000003">
    <property type="protein sequence ID" value="CAK0752308.1"/>
    <property type="molecule type" value="Genomic_DNA"/>
</dbReference>
<dbReference type="PROSITE" id="PS50181">
    <property type="entry name" value="FBOX"/>
    <property type="match status" value="1"/>
</dbReference>
<dbReference type="SUPFAM" id="SSF81383">
    <property type="entry name" value="F-box domain"/>
    <property type="match status" value="1"/>
</dbReference>
<evidence type="ECO:0000259" key="2">
    <source>
        <dbReference type="PROSITE" id="PS50181"/>
    </source>
</evidence>
<keyword evidence="4" id="KW-1185">Reference proteome</keyword>
<dbReference type="GO" id="GO:0019005">
    <property type="term" value="C:SCF ubiquitin ligase complex"/>
    <property type="evidence" value="ECO:0007669"/>
    <property type="project" value="TreeGrafter"/>
</dbReference>
<protein>
    <recommendedName>
        <fullName evidence="2">F-box domain-containing protein</fullName>
    </recommendedName>
</protein>
<name>A0AAV1HUV8_9CHLO</name>
<evidence type="ECO:0000313" key="3">
    <source>
        <dbReference type="EMBL" id="CAK0752308.1"/>
    </source>
</evidence>
<organism evidence="3 4">
    <name type="scientific">Coccomyxa viridis</name>
    <dbReference type="NCBI Taxonomy" id="1274662"/>
    <lineage>
        <taxon>Eukaryota</taxon>
        <taxon>Viridiplantae</taxon>
        <taxon>Chlorophyta</taxon>
        <taxon>core chlorophytes</taxon>
        <taxon>Trebouxiophyceae</taxon>
        <taxon>Trebouxiophyceae incertae sedis</taxon>
        <taxon>Coccomyxaceae</taxon>
        <taxon>Coccomyxa</taxon>
    </lineage>
</organism>
<keyword evidence="1" id="KW-0833">Ubl conjugation pathway</keyword>
<dbReference type="Gene3D" id="1.20.1280.50">
    <property type="match status" value="1"/>
</dbReference>
<comment type="caution">
    <text evidence="3">The sequence shown here is derived from an EMBL/GenBank/DDBJ whole genome shotgun (WGS) entry which is preliminary data.</text>
</comment>
<proteinExistence type="predicted"/>
<dbReference type="InterPro" id="IPR045464">
    <property type="entry name" value="Hrt3/FBXO9_C"/>
</dbReference>
<dbReference type="Pfam" id="PF12937">
    <property type="entry name" value="F-box-like"/>
    <property type="match status" value="1"/>
</dbReference>
<dbReference type="AlphaFoldDB" id="A0AAV1HUV8"/>
<dbReference type="Pfam" id="PF19270">
    <property type="entry name" value="FBO_C"/>
    <property type="match status" value="1"/>
</dbReference>
<feature type="domain" description="F-box" evidence="2">
    <location>
        <begin position="55"/>
        <end position="101"/>
    </location>
</feature>
<evidence type="ECO:0000313" key="4">
    <source>
        <dbReference type="Proteomes" id="UP001314263"/>
    </source>
</evidence>
<dbReference type="GO" id="GO:0005737">
    <property type="term" value="C:cytoplasm"/>
    <property type="evidence" value="ECO:0007669"/>
    <property type="project" value="TreeGrafter"/>
</dbReference>
<dbReference type="InterPro" id="IPR036047">
    <property type="entry name" value="F-box-like_dom_sf"/>
</dbReference>
<dbReference type="Proteomes" id="UP001314263">
    <property type="component" value="Unassembled WGS sequence"/>
</dbReference>
<sequence length="320" mass="36841">MTSTVVLEPSAAPSGRAWASGPERQGNVYITPWRPWLTMYGLRLRSHAKEQVDLAPIQRKLPDEIMSMILGRLGAYNLGRTQCVCKAWHTLGFNEELWSPDCLHAFHHEPKDALVQLMRTQYRGSWRTMYLDRPHLRFDGLYVSRNTYIRTGVTEWRVKNPVHLVCYYRYFRFLPDGTFLYRTSPEVLVKVERSLRAPFVRSRADEGVQKGRYLLLRNRLFTSMPLGNKAGTEIRTRLRLRSTVQGANNRLDVDAIVSYDRGSNAAIPMLENAEGAGEEEGMPGRHYKRGLAPYVFVPWEHIQDSPLNLPIAKMDFYVPG</sequence>
<gene>
    <name evidence="3" type="ORF">CVIRNUC_002136</name>
</gene>
<evidence type="ECO:0000256" key="1">
    <source>
        <dbReference type="ARBA" id="ARBA00022786"/>
    </source>
</evidence>
<dbReference type="GO" id="GO:0031146">
    <property type="term" value="P:SCF-dependent proteasomal ubiquitin-dependent protein catabolic process"/>
    <property type="evidence" value="ECO:0007669"/>
    <property type="project" value="TreeGrafter"/>
</dbReference>
<dbReference type="PANTHER" id="PTHR12874">
    <property type="entry name" value="F-BOX ONLY PROTEIN 48-RELATED"/>
    <property type="match status" value="1"/>
</dbReference>
<reference evidence="3 4" key="1">
    <citation type="submission" date="2023-10" db="EMBL/GenBank/DDBJ databases">
        <authorList>
            <person name="Maclean D."/>
            <person name="Macfadyen A."/>
        </authorList>
    </citation>
    <scope>NUCLEOTIDE SEQUENCE [LARGE SCALE GENOMIC DNA]</scope>
</reference>
<dbReference type="PANTHER" id="PTHR12874:SF9">
    <property type="entry name" value="F-BOX ONLY PROTEIN 48"/>
    <property type="match status" value="1"/>
</dbReference>
<dbReference type="SMART" id="SM00256">
    <property type="entry name" value="FBOX"/>
    <property type="match status" value="1"/>
</dbReference>
<dbReference type="InterPro" id="IPR001810">
    <property type="entry name" value="F-box_dom"/>
</dbReference>
<accession>A0AAV1HUV8</accession>